<protein>
    <submittedName>
        <fullName evidence="1">Uncharacterized protein</fullName>
    </submittedName>
</protein>
<name>A0A318UFI5_9SPHI</name>
<sequence>MEYAIQLLEKEKKLLERSVKEEDLMHKNMQQATQNLKNIASIKRAIKLLKLKAQQGA</sequence>
<evidence type="ECO:0000313" key="2">
    <source>
        <dbReference type="Proteomes" id="UP000248198"/>
    </source>
</evidence>
<accession>A0A318UFI5</accession>
<organism evidence="1 2">
    <name type="scientific">Pedobacter nutrimenti</name>
    <dbReference type="NCBI Taxonomy" id="1241337"/>
    <lineage>
        <taxon>Bacteria</taxon>
        <taxon>Pseudomonadati</taxon>
        <taxon>Bacteroidota</taxon>
        <taxon>Sphingobacteriia</taxon>
        <taxon>Sphingobacteriales</taxon>
        <taxon>Sphingobacteriaceae</taxon>
        <taxon>Pedobacter</taxon>
    </lineage>
</organism>
<gene>
    <name evidence="1" type="ORF">B0O44_103575</name>
</gene>
<keyword evidence="2" id="KW-1185">Reference proteome</keyword>
<dbReference type="AlphaFoldDB" id="A0A318UFI5"/>
<comment type="caution">
    <text evidence="1">The sequence shown here is derived from an EMBL/GenBank/DDBJ whole genome shotgun (WGS) entry which is preliminary data.</text>
</comment>
<dbReference type="Proteomes" id="UP000248198">
    <property type="component" value="Unassembled WGS sequence"/>
</dbReference>
<dbReference type="RefSeq" id="WP_170123313.1">
    <property type="nucleotide sequence ID" value="NZ_QKLU01000003.1"/>
</dbReference>
<reference evidence="1 2" key="1">
    <citation type="submission" date="2018-06" db="EMBL/GenBank/DDBJ databases">
        <title>Genomic Encyclopedia of Archaeal and Bacterial Type Strains, Phase II (KMG-II): from individual species to whole genera.</title>
        <authorList>
            <person name="Goeker M."/>
        </authorList>
    </citation>
    <scope>NUCLEOTIDE SEQUENCE [LARGE SCALE GENOMIC DNA]</scope>
    <source>
        <strain evidence="1 2">DSM 27372</strain>
    </source>
</reference>
<dbReference type="EMBL" id="QKLU01000003">
    <property type="protein sequence ID" value="PYF75126.1"/>
    <property type="molecule type" value="Genomic_DNA"/>
</dbReference>
<evidence type="ECO:0000313" key="1">
    <source>
        <dbReference type="EMBL" id="PYF75126.1"/>
    </source>
</evidence>
<proteinExistence type="predicted"/>